<feature type="domain" description="Mce/MlaD" evidence="8">
    <location>
        <begin position="45"/>
        <end position="135"/>
    </location>
</feature>
<dbReference type="InterPro" id="IPR051800">
    <property type="entry name" value="PqiA-PqiB_transport"/>
</dbReference>
<evidence type="ECO:0000256" key="2">
    <source>
        <dbReference type="ARBA" id="ARBA00022475"/>
    </source>
</evidence>
<dbReference type="PANTHER" id="PTHR30462:SF2">
    <property type="entry name" value="INTERMEMBRANE TRANSPORT PROTEIN PQIB"/>
    <property type="match status" value="1"/>
</dbReference>
<proteinExistence type="predicted"/>
<evidence type="ECO:0000256" key="4">
    <source>
        <dbReference type="ARBA" id="ARBA00022692"/>
    </source>
</evidence>
<dbReference type="PANTHER" id="PTHR30462">
    <property type="entry name" value="INTERMEMBRANE TRANSPORT PROTEIN PQIB-RELATED"/>
    <property type="match status" value="1"/>
</dbReference>
<feature type="domain" description="Mce/MlaD" evidence="8">
    <location>
        <begin position="299"/>
        <end position="392"/>
    </location>
</feature>
<organism evidence="9 10">
    <name type="scientific">Alteromonas arenosi</name>
    <dbReference type="NCBI Taxonomy" id="3055817"/>
    <lineage>
        <taxon>Bacteria</taxon>
        <taxon>Pseudomonadati</taxon>
        <taxon>Pseudomonadota</taxon>
        <taxon>Gammaproteobacteria</taxon>
        <taxon>Alteromonadales</taxon>
        <taxon>Alteromonadaceae</taxon>
        <taxon>Alteromonas/Salinimonas group</taxon>
        <taxon>Alteromonas</taxon>
    </lineage>
</organism>
<evidence type="ECO:0000313" key="9">
    <source>
        <dbReference type="EMBL" id="MDM7859922.1"/>
    </source>
</evidence>
<evidence type="ECO:0000256" key="3">
    <source>
        <dbReference type="ARBA" id="ARBA00022519"/>
    </source>
</evidence>
<evidence type="ECO:0000259" key="8">
    <source>
        <dbReference type="Pfam" id="PF02470"/>
    </source>
</evidence>
<keyword evidence="4 7" id="KW-0812">Transmembrane</keyword>
<sequence length="552" mass="60885">MTNETNVTRTAAVKPAARLSKVWFIPLVALLVGAWMIFQQWANQGPLITIELETASGIEVNKTPIKARDLDVGVVKSIDLKPDLDGVVITARMDKSVADLLTTDTEFWVVSPRISFSGVSGLNTLLSGSYIAMEPAENGQIRSDFIALSRPPVTPPGTPGLHITLNSADEFAFKEGDPIIYKGFKVGEFEDIFFNIEERVVYYNAFIEAPYHKLITENTRFWNVSGVKINLASSGISVETGSLETLLTNGVTFGIPPGFAAGEQITKRAYFDIYPSYESAADERFKLSAEFILLIDETVRGLEVGAPVEYRGIEIGEVLAINMQSPLPGTILEEDYDIPVLINIYPGKVRQPDNQQGLEFVRKQIKHWVQQDLRATLRMGNVLTGALYVDLQHVENAPPVKQAALLGYDFIPSASDEFTQITQKVDALLNKLNQVPLDTVVEDIQQVIATMTATADSVAQTSDNINAKISELDVQLLNQQIAVVSGQLTQLLADYSDGSNSYENINDSMRALQQTMRDMQPLLIRLNEKPNSLVFGDNLSQDPQPTRKSTND</sequence>
<dbReference type="Pfam" id="PF02470">
    <property type="entry name" value="MlaD"/>
    <property type="match status" value="2"/>
</dbReference>
<keyword evidence="6 7" id="KW-0472">Membrane</keyword>
<comment type="caution">
    <text evidence="9">The sequence shown here is derived from an EMBL/GenBank/DDBJ whole genome shotgun (WGS) entry which is preliminary data.</text>
</comment>
<dbReference type="EMBL" id="JAUCBP010000006">
    <property type="protein sequence ID" value="MDM7859922.1"/>
    <property type="molecule type" value="Genomic_DNA"/>
</dbReference>
<reference evidence="9 10" key="1">
    <citation type="submission" date="2023-06" db="EMBL/GenBank/DDBJ databases">
        <title>Alteromonas sp. ASW11-36 isolated from intertidal sand.</title>
        <authorList>
            <person name="Li Y."/>
        </authorList>
    </citation>
    <scope>NUCLEOTIDE SEQUENCE [LARGE SCALE GENOMIC DNA]</scope>
    <source>
        <strain evidence="9 10">ASW11-36</strain>
    </source>
</reference>
<evidence type="ECO:0000256" key="5">
    <source>
        <dbReference type="ARBA" id="ARBA00022989"/>
    </source>
</evidence>
<gene>
    <name evidence="9" type="primary">pqiB</name>
    <name evidence="9" type="ORF">QTP81_04845</name>
</gene>
<evidence type="ECO:0000256" key="7">
    <source>
        <dbReference type="SAM" id="Phobius"/>
    </source>
</evidence>
<comment type="subcellular location">
    <subcellularLocation>
        <location evidence="1">Cell inner membrane</location>
    </subcellularLocation>
</comment>
<dbReference type="RefSeq" id="WP_289364110.1">
    <property type="nucleotide sequence ID" value="NZ_JAUCBP010000006.1"/>
</dbReference>
<keyword evidence="10" id="KW-1185">Reference proteome</keyword>
<dbReference type="InterPro" id="IPR003399">
    <property type="entry name" value="Mce/MlaD"/>
</dbReference>
<evidence type="ECO:0000256" key="1">
    <source>
        <dbReference type="ARBA" id="ARBA00004533"/>
    </source>
</evidence>
<name>A0ABT7SWI6_9ALTE</name>
<dbReference type="Proteomes" id="UP001234343">
    <property type="component" value="Unassembled WGS sequence"/>
</dbReference>
<dbReference type="NCBIfam" id="NF008070">
    <property type="entry name" value="PRK10807.1"/>
    <property type="match status" value="1"/>
</dbReference>
<keyword evidence="5 7" id="KW-1133">Transmembrane helix</keyword>
<keyword evidence="3" id="KW-0997">Cell inner membrane</keyword>
<keyword evidence="2" id="KW-1003">Cell membrane</keyword>
<feature type="transmembrane region" description="Helical" evidence="7">
    <location>
        <begin position="22"/>
        <end position="42"/>
    </location>
</feature>
<evidence type="ECO:0000313" key="10">
    <source>
        <dbReference type="Proteomes" id="UP001234343"/>
    </source>
</evidence>
<accession>A0ABT7SWI6</accession>
<evidence type="ECO:0000256" key="6">
    <source>
        <dbReference type="ARBA" id="ARBA00023136"/>
    </source>
</evidence>
<protein>
    <submittedName>
        <fullName evidence="9">Intermembrane transport protein PqiB</fullName>
    </submittedName>
</protein>